<protein>
    <submittedName>
        <fullName evidence="1">Uncharacterized protein</fullName>
    </submittedName>
</protein>
<gene>
    <name evidence="1" type="ORF">GAN91_29495</name>
</gene>
<name>A0A6I0S9M3_BACT4</name>
<comment type="caution">
    <text evidence="1">The sequence shown here is derived from an EMBL/GenBank/DDBJ whole genome shotgun (WGS) entry which is preliminary data.</text>
</comment>
<evidence type="ECO:0000313" key="2">
    <source>
        <dbReference type="Proteomes" id="UP000436858"/>
    </source>
</evidence>
<dbReference type="PROSITE" id="PS51257">
    <property type="entry name" value="PROKAR_LIPOPROTEIN"/>
    <property type="match status" value="1"/>
</dbReference>
<sequence>MKTNSIIALILSISLFGLFGCADKYEVDYEAPVKIEFTGVDQNNRVSLEKGVAEYTATVKVQGEIMSFEIYQADSKTGIQGSLIEETARSFEDGTANYETTYKFTSLKENACITVVVLGTDGNTYQRKLLVEITPSVLFSDPDCGKDGEIVETASAYYGCYYATWLLGRTYMAADAMKYANEVDFSLGDIILPSGSEAVPALVSPAKRS</sequence>
<evidence type="ECO:0000313" key="1">
    <source>
        <dbReference type="EMBL" id="KAB4462352.1"/>
    </source>
</evidence>
<dbReference type="Proteomes" id="UP000436858">
    <property type="component" value="Unassembled WGS sequence"/>
</dbReference>
<accession>A0A6I0S9M3</accession>
<dbReference type="AlphaFoldDB" id="A0A6I0S9M3"/>
<dbReference type="EMBL" id="WCRY01000163">
    <property type="protein sequence ID" value="KAB4462352.1"/>
    <property type="molecule type" value="Genomic_DNA"/>
</dbReference>
<proteinExistence type="predicted"/>
<reference evidence="1 2" key="1">
    <citation type="journal article" date="2019" name="Nat. Med.">
        <title>A library of human gut bacterial isolates paired with longitudinal multiomics data enables mechanistic microbiome research.</title>
        <authorList>
            <person name="Poyet M."/>
            <person name="Groussin M."/>
            <person name="Gibbons S.M."/>
            <person name="Avila-Pacheco J."/>
            <person name="Jiang X."/>
            <person name="Kearney S.M."/>
            <person name="Perrotta A.R."/>
            <person name="Berdy B."/>
            <person name="Zhao S."/>
            <person name="Lieberman T.D."/>
            <person name="Swanson P.K."/>
            <person name="Smith M."/>
            <person name="Roesemann S."/>
            <person name="Alexander J.E."/>
            <person name="Rich S.A."/>
            <person name="Livny J."/>
            <person name="Vlamakis H."/>
            <person name="Clish C."/>
            <person name="Bullock K."/>
            <person name="Deik A."/>
            <person name="Scott J."/>
            <person name="Pierce K.A."/>
            <person name="Xavier R.J."/>
            <person name="Alm E.J."/>
        </authorList>
    </citation>
    <scope>NUCLEOTIDE SEQUENCE [LARGE SCALE GENOMIC DNA]</scope>
    <source>
        <strain evidence="1 2">BIOML-A162</strain>
    </source>
</reference>
<organism evidence="1 2">
    <name type="scientific">Bacteroides thetaiotaomicron</name>
    <dbReference type="NCBI Taxonomy" id="818"/>
    <lineage>
        <taxon>Bacteria</taxon>
        <taxon>Pseudomonadati</taxon>
        <taxon>Bacteroidota</taxon>
        <taxon>Bacteroidia</taxon>
        <taxon>Bacteroidales</taxon>
        <taxon>Bacteroidaceae</taxon>
        <taxon>Bacteroides</taxon>
    </lineage>
</organism>
<feature type="non-terminal residue" evidence="1">
    <location>
        <position position="209"/>
    </location>
</feature>